<keyword evidence="4" id="KW-1185">Reference proteome</keyword>
<dbReference type="InterPro" id="IPR000195">
    <property type="entry name" value="Rab-GAP-TBC_dom"/>
</dbReference>
<organism evidence="3 4">
    <name type="scientific">Friedmanniomyces endolithicus</name>
    <dbReference type="NCBI Taxonomy" id="329885"/>
    <lineage>
        <taxon>Eukaryota</taxon>
        <taxon>Fungi</taxon>
        <taxon>Dikarya</taxon>
        <taxon>Ascomycota</taxon>
        <taxon>Pezizomycotina</taxon>
        <taxon>Dothideomycetes</taxon>
        <taxon>Dothideomycetidae</taxon>
        <taxon>Mycosphaerellales</taxon>
        <taxon>Teratosphaeriaceae</taxon>
        <taxon>Friedmanniomyces</taxon>
    </lineage>
</organism>
<reference evidence="3" key="1">
    <citation type="submission" date="2023-06" db="EMBL/GenBank/DDBJ databases">
        <title>Black Yeasts Isolated from many extreme environments.</title>
        <authorList>
            <person name="Coleine C."/>
            <person name="Stajich J.E."/>
            <person name="Selbmann L."/>
        </authorList>
    </citation>
    <scope>NUCLEOTIDE SEQUENCE</scope>
    <source>
        <strain evidence="3">CCFEE 5200</strain>
    </source>
</reference>
<dbReference type="Proteomes" id="UP001175353">
    <property type="component" value="Unassembled WGS sequence"/>
</dbReference>
<dbReference type="GO" id="GO:0005096">
    <property type="term" value="F:GTPase activator activity"/>
    <property type="evidence" value="ECO:0007669"/>
    <property type="project" value="TreeGrafter"/>
</dbReference>
<feature type="region of interest" description="Disordered" evidence="1">
    <location>
        <begin position="1"/>
        <end position="47"/>
    </location>
</feature>
<dbReference type="InterPro" id="IPR050302">
    <property type="entry name" value="Rab_GAP_TBC_domain"/>
</dbReference>
<evidence type="ECO:0000256" key="1">
    <source>
        <dbReference type="SAM" id="MobiDB-lite"/>
    </source>
</evidence>
<dbReference type="AlphaFoldDB" id="A0AAN6KHU4"/>
<dbReference type="Gene3D" id="1.10.8.270">
    <property type="entry name" value="putative rabgap domain of human tbc1 domain family member 14 like domains"/>
    <property type="match status" value="1"/>
</dbReference>
<dbReference type="Pfam" id="PF00566">
    <property type="entry name" value="RabGAP-TBC"/>
    <property type="match status" value="1"/>
</dbReference>
<gene>
    <name evidence="3" type="ORF">LTR91_011346</name>
</gene>
<dbReference type="InterPro" id="IPR035969">
    <property type="entry name" value="Rab-GAP_TBC_sf"/>
</dbReference>
<comment type="caution">
    <text evidence="3">The sequence shown here is derived from an EMBL/GenBank/DDBJ whole genome shotgun (WGS) entry which is preliminary data.</text>
</comment>
<evidence type="ECO:0000259" key="2">
    <source>
        <dbReference type="PROSITE" id="PS50086"/>
    </source>
</evidence>
<feature type="domain" description="Rab-GAP TBC" evidence="2">
    <location>
        <begin position="311"/>
        <end position="502"/>
    </location>
</feature>
<dbReference type="EMBL" id="JAUJLE010000103">
    <property type="protein sequence ID" value="KAK0983114.1"/>
    <property type="molecule type" value="Genomic_DNA"/>
</dbReference>
<dbReference type="PANTHER" id="PTHR47219">
    <property type="entry name" value="RAB GTPASE-ACTIVATING PROTEIN 1-LIKE"/>
    <property type="match status" value="1"/>
</dbReference>
<dbReference type="SUPFAM" id="SSF47923">
    <property type="entry name" value="Ypt/Rab-GAP domain of gyp1p"/>
    <property type="match status" value="2"/>
</dbReference>
<accession>A0AAN6KHU4</accession>
<protein>
    <recommendedName>
        <fullName evidence="2">Rab-GAP TBC domain-containing protein</fullName>
    </recommendedName>
</protein>
<feature type="compositionally biased region" description="Low complexity" evidence="1">
    <location>
        <begin position="12"/>
        <end position="26"/>
    </location>
</feature>
<dbReference type="PANTHER" id="PTHR47219:SF20">
    <property type="entry name" value="TBC1 DOMAIN FAMILY MEMBER 2B"/>
    <property type="match status" value="1"/>
</dbReference>
<name>A0AAN6KHU4_9PEZI</name>
<proteinExistence type="predicted"/>
<sequence length="602" mass="66872">MGDLSRKTSKQSLPTPDTTSLTSFPDPSAPLQERTANDAPLGLLLDRAGPSFFDEQATDSSTEPQTLARAPDDILEAVISRSGAAKLVRRLAGLLAQRDAHITALTRLAEEYKVPRQRVEETTSRVWQAEQRRLALKEAANEELAKTTSVRNGAFKSLPADDLAVTGNTLTRLFGGGTVKARRKSPASSRSTSRPPPQDKKRTESIASVQSTDSGGWAASLFGGTYAKRHDSPVTREPLELATQHDRDQLPPTLLDSRQDPQEAAWNKFLLSISKSRSKNGQQVQSNGTGLIGPLVGHQKMKALGHLLVSGVPMHLRQHIWMALSNAESIMEPGAYDTFRLNTTTADPDETNVIVSDVPRTLTHSHSFYTNKGFARLKEVLVAFVAKYDDLGYTQGLNSIAGYLLLAIPQSEDAFWMLCNMVDNYFPEGYFARETSLTGPLADVIVLRSYIRDLMPQLAKHMDDLNIDPQHTVPVRWFFTAFSNVLREEALMRVWDIWLCLPGQKTFLFNVALAILMQNASGILECETEGEYWLYMDDREKCEVDGDVEWINKLIKSAVELRKVLQKVEERRALETKLLRRKAGSCEALYSPDEAVAPSSDV</sequence>
<feature type="region of interest" description="Disordered" evidence="1">
    <location>
        <begin position="175"/>
        <end position="212"/>
    </location>
</feature>
<evidence type="ECO:0000313" key="4">
    <source>
        <dbReference type="Proteomes" id="UP001175353"/>
    </source>
</evidence>
<dbReference type="GO" id="GO:0031267">
    <property type="term" value="F:small GTPase binding"/>
    <property type="evidence" value="ECO:0007669"/>
    <property type="project" value="TreeGrafter"/>
</dbReference>
<dbReference type="Gene3D" id="1.10.472.80">
    <property type="entry name" value="Ypt/Rab-GAP domain of gyp1p, domain 3"/>
    <property type="match status" value="1"/>
</dbReference>
<dbReference type="SMART" id="SM00164">
    <property type="entry name" value="TBC"/>
    <property type="match status" value="1"/>
</dbReference>
<dbReference type="PROSITE" id="PS50086">
    <property type="entry name" value="TBC_RABGAP"/>
    <property type="match status" value="1"/>
</dbReference>
<evidence type="ECO:0000313" key="3">
    <source>
        <dbReference type="EMBL" id="KAK0983114.1"/>
    </source>
</evidence>